<dbReference type="GO" id="GO:0003824">
    <property type="term" value="F:catalytic activity"/>
    <property type="evidence" value="ECO:0007669"/>
    <property type="project" value="InterPro"/>
</dbReference>
<evidence type="ECO:0000313" key="2">
    <source>
        <dbReference type="EMBL" id="OAA81180.1"/>
    </source>
</evidence>
<dbReference type="EMBL" id="AZHF01000001">
    <property type="protein sequence ID" value="OAA81180.1"/>
    <property type="molecule type" value="Genomic_DNA"/>
</dbReference>
<reference evidence="2 3" key="1">
    <citation type="journal article" date="2016" name="Genome Biol. Evol.">
        <title>Divergent and convergent evolution of fungal pathogenicity.</title>
        <authorList>
            <person name="Shang Y."/>
            <person name="Xiao G."/>
            <person name="Zheng P."/>
            <person name="Cen K."/>
            <person name="Zhan S."/>
            <person name="Wang C."/>
        </authorList>
    </citation>
    <scope>NUCLEOTIDE SEQUENCE [LARGE SCALE GENOMIC DNA]</scope>
    <source>
        <strain evidence="2 3">RCEF 1005</strain>
    </source>
</reference>
<dbReference type="InterPro" id="IPR005302">
    <property type="entry name" value="MoCF_Sase_C"/>
</dbReference>
<protein>
    <submittedName>
        <fullName evidence="2">Molybdenum cofactor sulfurase</fullName>
    </submittedName>
</protein>
<evidence type="ECO:0000313" key="3">
    <source>
        <dbReference type="Proteomes" id="UP000076881"/>
    </source>
</evidence>
<gene>
    <name evidence="2" type="ORF">LEL_00725</name>
</gene>
<dbReference type="OrthoDB" id="17255at2759"/>
<evidence type="ECO:0000259" key="1">
    <source>
        <dbReference type="PROSITE" id="PS51340"/>
    </source>
</evidence>
<dbReference type="InterPro" id="IPR011037">
    <property type="entry name" value="Pyrv_Knase-like_insert_dom_sf"/>
</dbReference>
<dbReference type="InterPro" id="IPR005303">
    <property type="entry name" value="MOCOS_middle"/>
</dbReference>
<dbReference type="GO" id="GO:0030151">
    <property type="term" value="F:molybdenum ion binding"/>
    <property type="evidence" value="ECO:0007669"/>
    <property type="project" value="InterPro"/>
</dbReference>
<dbReference type="Proteomes" id="UP000076881">
    <property type="component" value="Unassembled WGS sequence"/>
</dbReference>
<dbReference type="STRING" id="1081108.A0A168K2R5"/>
<dbReference type="SUPFAM" id="SSF50800">
    <property type="entry name" value="PK beta-barrel domain-like"/>
    <property type="match status" value="1"/>
</dbReference>
<name>A0A168K2R5_CORDF</name>
<dbReference type="AlphaFoldDB" id="A0A168K2R5"/>
<dbReference type="Pfam" id="PF03476">
    <property type="entry name" value="MOSC_N"/>
    <property type="match status" value="1"/>
</dbReference>
<organism evidence="2 3">
    <name type="scientific">Akanthomyces lecanii RCEF 1005</name>
    <dbReference type="NCBI Taxonomy" id="1081108"/>
    <lineage>
        <taxon>Eukaryota</taxon>
        <taxon>Fungi</taxon>
        <taxon>Dikarya</taxon>
        <taxon>Ascomycota</taxon>
        <taxon>Pezizomycotina</taxon>
        <taxon>Sordariomycetes</taxon>
        <taxon>Hypocreomycetidae</taxon>
        <taxon>Hypocreales</taxon>
        <taxon>Cordycipitaceae</taxon>
        <taxon>Akanthomyces</taxon>
        <taxon>Cordyceps confragosa</taxon>
    </lineage>
</organism>
<sequence length="352" mass="39679">MKVTALYVYPVKALCGIRLDTAEVGGQGLQYDRTFMICRFGSNGELIKVQMSERAECALFQQEIANHKIHVKYAQPEEPVVEYHELQDTVLEFPVEPETDGLDRAELDLHGSRVLAYRMGQKYDAWFTACFGFKTTLLYIGQERRPVLGTFSPRNPEPEEEPAPQKGWLSSISSYVTGAGTGAGQDEPDWLTFSDCAPLLLTTEASLRNVRARVASGEVDMLKFRPNIVVDGAGEWDEDFWAALSLNGAPALLLTKLCNRCTSLNIDYRTGRYGKASEEQGSILKVLMKDRRVDEGSKYSPAFGRYGFLDNGVQRLRISVGDDMAVTKRTEKRPRWDWPMKPKGLGRYYRYA</sequence>
<accession>A0A168K2R5</accession>
<dbReference type="Pfam" id="PF03473">
    <property type="entry name" value="MOSC"/>
    <property type="match status" value="1"/>
</dbReference>
<keyword evidence="3" id="KW-1185">Reference proteome</keyword>
<dbReference type="PROSITE" id="PS51340">
    <property type="entry name" value="MOSC"/>
    <property type="match status" value="1"/>
</dbReference>
<comment type="caution">
    <text evidence="2">The sequence shown here is derived from an EMBL/GenBank/DDBJ whole genome shotgun (WGS) entry which is preliminary data.</text>
</comment>
<dbReference type="GO" id="GO:0030170">
    <property type="term" value="F:pyridoxal phosphate binding"/>
    <property type="evidence" value="ECO:0007669"/>
    <property type="project" value="InterPro"/>
</dbReference>
<proteinExistence type="predicted"/>
<feature type="domain" description="MOSC" evidence="1">
    <location>
        <begin position="170"/>
        <end position="327"/>
    </location>
</feature>